<dbReference type="InterPro" id="IPR014748">
    <property type="entry name" value="Enoyl-CoA_hydra_C"/>
</dbReference>
<accession>A0A917PDB0</accession>
<keyword evidence="4" id="KW-1185">Reference proteome</keyword>
<dbReference type="Pfam" id="PF00378">
    <property type="entry name" value="ECH_1"/>
    <property type="match status" value="1"/>
</dbReference>
<dbReference type="CDD" id="cd06558">
    <property type="entry name" value="crotonase-like"/>
    <property type="match status" value="1"/>
</dbReference>
<feature type="region of interest" description="Disordered" evidence="2">
    <location>
        <begin position="280"/>
        <end position="300"/>
    </location>
</feature>
<gene>
    <name evidence="3" type="ORF">GCM10008939_15170</name>
</gene>
<dbReference type="InterPro" id="IPR051683">
    <property type="entry name" value="Enoyl-CoA_Hydratase/Isomerase"/>
</dbReference>
<comment type="similarity">
    <text evidence="1">Belongs to the enoyl-CoA hydratase/isomerase family.</text>
</comment>
<evidence type="ECO:0000256" key="1">
    <source>
        <dbReference type="ARBA" id="ARBA00005254"/>
    </source>
</evidence>
<evidence type="ECO:0000256" key="2">
    <source>
        <dbReference type="SAM" id="MobiDB-lite"/>
    </source>
</evidence>
<protein>
    <submittedName>
        <fullName evidence="3">Enoyl-CoA hydratase</fullName>
    </submittedName>
</protein>
<sequence>MRDVRAALLASGMTPPESALPESSLSGDVPPVLVSRDGPVLHLRLNRPAVRNALNAELVAALHRELLAAQADPAVRCVVLSGEGRAFSAGADLKALQALGSASSEENRADSARLADLLNLIYTGPTPVVAAVEGAAVAGGAGLACVCDVVVSGAGARFGYTEVRLGFVAAIVMVFLLRAVGEKHARELLLTGRLVPADTACRMGLVNEVVPDGEALLRATQVAQEIALGSRVALATTREMLSLLPGMGLQEGLRYAVLTNAWTRTTSDLQEGVAAFLEKREPAWRPAPQGGTSGRGGRDG</sequence>
<dbReference type="Proteomes" id="UP000635726">
    <property type="component" value="Unassembled WGS sequence"/>
</dbReference>
<dbReference type="GO" id="GO:0003824">
    <property type="term" value="F:catalytic activity"/>
    <property type="evidence" value="ECO:0007669"/>
    <property type="project" value="UniProtKB-ARBA"/>
</dbReference>
<dbReference type="AlphaFoldDB" id="A0A917PDB0"/>
<reference evidence="3" key="1">
    <citation type="journal article" date="2014" name="Int. J. Syst. Evol. Microbiol.">
        <title>Complete genome sequence of Corynebacterium casei LMG S-19264T (=DSM 44701T), isolated from a smear-ripened cheese.</title>
        <authorList>
            <consortium name="US DOE Joint Genome Institute (JGI-PGF)"/>
            <person name="Walter F."/>
            <person name="Albersmeier A."/>
            <person name="Kalinowski J."/>
            <person name="Ruckert C."/>
        </authorList>
    </citation>
    <scope>NUCLEOTIDE SEQUENCE</scope>
    <source>
        <strain evidence="3">JCM 14371</strain>
    </source>
</reference>
<proteinExistence type="inferred from homology"/>
<dbReference type="EMBL" id="BMOE01000004">
    <property type="protein sequence ID" value="GGJ71759.1"/>
    <property type="molecule type" value="Genomic_DNA"/>
</dbReference>
<dbReference type="PANTHER" id="PTHR42964">
    <property type="entry name" value="ENOYL-COA HYDRATASE"/>
    <property type="match status" value="1"/>
</dbReference>
<dbReference type="InterPro" id="IPR001753">
    <property type="entry name" value="Enoyl-CoA_hydra/iso"/>
</dbReference>
<reference evidence="3" key="2">
    <citation type="submission" date="2020-09" db="EMBL/GenBank/DDBJ databases">
        <authorList>
            <person name="Sun Q."/>
            <person name="Ohkuma M."/>
        </authorList>
    </citation>
    <scope>NUCLEOTIDE SEQUENCE</scope>
    <source>
        <strain evidence="3">JCM 14371</strain>
    </source>
</reference>
<evidence type="ECO:0000313" key="3">
    <source>
        <dbReference type="EMBL" id="GGJ71759.1"/>
    </source>
</evidence>
<dbReference type="PANTHER" id="PTHR42964:SF1">
    <property type="entry name" value="POLYKETIDE BIOSYNTHESIS ENOYL-COA HYDRATASE PKSH-RELATED"/>
    <property type="match status" value="1"/>
</dbReference>
<feature type="compositionally biased region" description="Gly residues" evidence="2">
    <location>
        <begin position="291"/>
        <end position="300"/>
    </location>
</feature>
<evidence type="ECO:0000313" key="4">
    <source>
        <dbReference type="Proteomes" id="UP000635726"/>
    </source>
</evidence>
<dbReference type="InterPro" id="IPR029045">
    <property type="entry name" value="ClpP/crotonase-like_dom_sf"/>
</dbReference>
<organism evidence="3 4">
    <name type="scientific">Deinococcus aquiradiocola</name>
    <dbReference type="NCBI Taxonomy" id="393059"/>
    <lineage>
        <taxon>Bacteria</taxon>
        <taxon>Thermotogati</taxon>
        <taxon>Deinococcota</taxon>
        <taxon>Deinococci</taxon>
        <taxon>Deinococcales</taxon>
        <taxon>Deinococcaceae</taxon>
        <taxon>Deinococcus</taxon>
    </lineage>
</organism>
<comment type="caution">
    <text evidence="3">The sequence shown here is derived from an EMBL/GenBank/DDBJ whole genome shotgun (WGS) entry which is preliminary data.</text>
</comment>
<name>A0A917PDB0_9DEIO</name>
<dbReference type="SUPFAM" id="SSF52096">
    <property type="entry name" value="ClpP/crotonase"/>
    <property type="match status" value="1"/>
</dbReference>
<dbReference type="Gene3D" id="3.90.226.10">
    <property type="entry name" value="2-enoyl-CoA Hydratase, Chain A, domain 1"/>
    <property type="match status" value="1"/>
</dbReference>
<dbReference type="Gene3D" id="1.10.12.10">
    <property type="entry name" value="Lyase 2-enoyl-coa Hydratase, Chain A, domain 2"/>
    <property type="match status" value="1"/>
</dbReference>